<accession>A0ABV9I1T6</accession>
<dbReference type="InterPro" id="IPR029044">
    <property type="entry name" value="Nucleotide-diphossugar_trans"/>
</dbReference>
<dbReference type="Pfam" id="PF00535">
    <property type="entry name" value="Glycos_transf_2"/>
    <property type="match status" value="1"/>
</dbReference>
<dbReference type="CDD" id="cd00761">
    <property type="entry name" value="Glyco_tranf_GTA_type"/>
    <property type="match status" value="1"/>
</dbReference>
<protein>
    <submittedName>
        <fullName evidence="2">Glycosyltransferase family 2 protein</fullName>
        <ecNumber evidence="2">2.4.-.-</ecNumber>
    </submittedName>
</protein>
<proteinExistence type="predicted"/>
<evidence type="ECO:0000313" key="2">
    <source>
        <dbReference type="EMBL" id="MFC4636299.1"/>
    </source>
</evidence>
<organism evidence="2 3">
    <name type="scientific">Dokdonia ponticola</name>
    <dbReference type="NCBI Taxonomy" id="2041041"/>
    <lineage>
        <taxon>Bacteria</taxon>
        <taxon>Pseudomonadati</taxon>
        <taxon>Bacteroidota</taxon>
        <taxon>Flavobacteriia</taxon>
        <taxon>Flavobacteriales</taxon>
        <taxon>Flavobacteriaceae</taxon>
        <taxon>Dokdonia</taxon>
    </lineage>
</organism>
<reference evidence="3" key="1">
    <citation type="journal article" date="2019" name="Int. J. Syst. Evol. Microbiol.">
        <title>The Global Catalogue of Microorganisms (GCM) 10K type strain sequencing project: providing services to taxonomists for standard genome sequencing and annotation.</title>
        <authorList>
            <consortium name="The Broad Institute Genomics Platform"/>
            <consortium name="The Broad Institute Genome Sequencing Center for Infectious Disease"/>
            <person name="Wu L."/>
            <person name="Ma J."/>
        </authorList>
    </citation>
    <scope>NUCLEOTIDE SEQUENCE [LARGE SCALE GENOMIC DNA]</scope>
    <source>
        <strain evidence="3">YJ-61-S</strain>
    </source>
</reference>
<feature type="domain" description="Glycosyltransferase 2-like" evidence="1">
    <location>
        <begin position="5"/>
        <end position="130"/>
    </location>
</feature>
<name>A0ABV9I1T6_9FLAO</name>
<evidence type="ECO:0000259" key="1">
    <source>
        <dbReference type="Pfam" id="PF00535"/>
    </source>
</evidence>
<keyword evidence="2" id="KW-0328">Glycosyltransferase</keyword>
<keyword evidence="2" id="KW-0808">Transferase</keyword>
<evidence type="ECO:0000313" key="3">
    <source>
        <dbReference type="Proteomes" id="UP001596043"/>
    </source>
</evidence>
<dbReference type="InterPro" id="IPR050834">
    <property type="entry name" value="Glycosyltransf_2"/>
</dbReference>
<gene>
    <name evidence="2" type="ORF">ACFO3O_20500</name>
</gene>
<dbReference type="Proteomes" id="UP001596043">
    <property type="component" value="Unassembled WGS sequence"/>
</dbReference>
<keyword evidence="3" id="KW-1185">Reference proteome</keyword>
<dbReference type="InterPro" id="IPR001173">
    <property type="entry name" value="Glyco_trans_2-like"/>
</dbReference>
<comment type="caution">
    <text evidence="2">The sequence shown here is derived from an EMBL/GenBank/DDBJ whole genome shotgun (WGS) entry which is preliminary data.</text>
</comment>
<dbReference type="PANTHER" id="PTHR43685:SF2">
    <property type="entry name" value="GLYCOSYLTRANSFERASE 2-LIKE DOMAIN-CONTAINING PROTEIN"/>
    <property type="match status" value="1"/>
</dbReference>
<dbReference type="PANTHER" id="PTHR43685">
    <property type="entry name" value="GLYCOSYLTRANSFERASE"/>
    <property type="match status" value="1"/>
</dbReference>
<dbReference type="GO" id="GO:0016757">
    <property type="term" value="F:glycosyltransferase activity"/>
    <property type="evidence" value="ECO:0007669"/>
    <property type="project" value="UniProtKB-KW"/>
</dbReference>
<dbReference type="EC" id="2.4.-.-" evidence="2"/>
<dbReference type="EMBL" id="JBHSFV010000017">
    <property type="protein sequence ID" value="MFC4636299.1"/>
    <property type="molecule type" value="Genomic_DNA"/>
</dbReference>
<dbReference type="Gene3D" id="3.90.550.10">
    <property type="entry name" value="Spore Coat Polysaccharide Biosynthesis Protein SpsA, Chain A"/>
    <property type="match status" value="1"/>
</dbReference>
<dbReference type="RefSeq" id="WP_379982360.1">
    <property type="nucleotide sequence ID" value="NZ_JBHSFV010000017.1"/>
</dbReference>
<dbReference type="SUPFAM" id="SSF53448">
    <property type="entry name" value="Nucleotide-diphospho-sugar transferases"/>
    <property type="match status" value="1"/>
</dbReference>
<sequence length="336" mass="38743">MKVALIICTYQRPIPIVTLLHSVKKQTRQPDRIIIVDGSLDNASELTLQKENFQDVSYYRVNAEQRGLTKQRNYGIDKVNDAIDIVCFLDDDTVLEPMYFEALIDTYKVHPEALGVGGYIINEINWKKVDTSFKPTIHQFLYDGYVRSDGSRFVLRKKLGLDADRQPGFLPTFSHGRSVSFLPPSGKTYQVEQFMGGVASYRLSALRSQRFSEYFEGYGLYEDADFTLRLSKKGALYVNTNAQLHHYHDPDGRPNKFSYGKMVIRNGWYIWRVRYPNPKWIARIKWNATAALLTLIRFTNVLTKNKKIRTEAFTEASGRVAGWFSLLVNKPKIKDE</sequence>